<dbReference type="VEuPathDB" id="TriTrypDB:LDHU3_33.1930"/>
<evidence type="ECO:0000256" key="1">
    <source>
        <dbReference type="SAM" id="MobiDB-lite"/>
    </source>
</evidence>
<feature type="compositionally biased region" description="Low complexity" evidence="1">
    <location>
        <begin position="433"/>
        <end position="449"/>
    </location>
</feature>
<evidence type="ECO:0000313" key="3">
    <source>
        <dbReference type="EMBL" id="AYU82103.1"/>
    </source>
</evidence>
<keyword evidence="4" id="KW-1185">Reference proteome</keyword>
<feature type="compositionally biased region" description="Low complexity" evidence="1">
    <location>
        <begin position="1"/>
        <end position="22"/>
    </location>
</feature>
<feature type="domain" description="F-box" evidence="2">
    <location>
        <begin position="79"/>
        <end position="126"/>
    </location>
</feature>
<feature type="region of interest" description="Disordered" evidence="1">
    <location>
        <begin position="320"/>
        <end position="343"/>
    </location>
</feature>
<dbReference type="OrthoDB" id="272823at2759"/>
<dbReference type="VEuPathDB" id="TriTrypDB:LdBPK_331280.1"/>
<name>A0A3Q8IK34_LEIDO</name>
<protein>
    <recommendedName>
        <fullName evidence="2">F-box domain-containing protein</fullName>
    </recommendedName>
</protein>
<feature type="compositionally biased region" description="Polar residues" evidence="1">
    <location>
        <begin position="677"/>
        <end position="695"/>
    </location>
</feature>
<dbReference type="EMBL" id="CP029532">
    <property type="protein sequence ID" value="AYU82103.1"/>
    <property type="molecule type" value="Genomic_DNA"/>
</dbReference>
<dbReference type="SUPFAM" id="SSF81383">
    <property type="entry name" value="F-box domain"/>
    <property type="match status" value="1"/>
</dbReference>
<evidence type="ECO:0000313" key="4">
    <source>
        <dbReference type="Proteomes" id="UP000274082"/>
    </source>
</evidence>
<reference evidence="3 4" key="1">
    <citation type="journal article" date="2018" name="Sci. Rep.">
        <title>A complete Leishmania donovani reference genome identifies novel genetic variations associated with virulence.</title>
        <authorList>
            <person name="Lypaczewski P."/>
            <person name="Hoshizaki J."/>
            <person name="Zhang W.-W."/>
            <person name="McCall L.-I."/>
            <person name="Torcivia-Rodriguez J."/>
            <person name="Simonyan V."/>
            <person name="Kaur A."/>
            <person name="Dewar K."/>
            <person name="Matlashewski G."/>
        </authorList>
    </citation>
    <scope>NUCLEOTIDE SEQUENCE [LARGE SCALE GENOMIC DNA]</scope>
    <source>
        <strain evidence="3 4">LdCL</strain>
    </source>
</reference>
<accession>A0A3Q8IK34</accession>
<gene>
    <name evidence="3" type="ORF">LdCL_330019000</name>
</gene>
<feature type="region of interest" description="Disordered" evidence="1">
    <location>
        <begin position="1"/>
        <end position="46"/>
    </location>
</feature>
<dbReference type="InterPro" id="IPR036047">
    <property type="entry name" value="F-box-like_dom_sf"/>
</dbReference>
<feature type="compositionally biased region" description="Low complexity" evidence="1">
    <location>
        <begin position="327"/>
        <end position="341"/>
    </location>
</feature>
<feature type="region of interest" description="Disordered" evidence="1">
    <location>
        <begin position="674"/>
        <end position="696"/>
    </location>
</feature>
<sequence length="803" mass="86801">MSTWASRLSSSKSVSPTSGTESRGAAAQRDFSSVSNTASPTSMVSGGGAGADVGAGSGNAAALLREEFRVVAEAYNEQNVYLLRLPPDCWDMAAKYLSYMDVIALGQACRSLWRVLHNLDSLWRRQLSYFYHDMRDLRGGKLLCTAPLFPESPCSRSTSHQGSMGALTGPAGGQEWPRKAWHQSYMSAYERFFQERRVYVLDSHREWHFQELADVEDKSTGMFTVALHDGRVEALTAAASPLSMDPFSFSGAWSASPPQQLLPWVAAASVSATASPIFANAVDSTREWLLAAPSSPASFAASQPPASPAQAPTPLHVRTTSAQTNGTSIGSSPAIAPAAAPSTPPLLPRVGEPIINEHNPLLRLRVYAIEPVEAEENRDAEAAEVAAYASRIDEERHRSHASLASSISASLSGMTEEQVIEYVMRLSLAETQQAASRSSSSSPTAEAPSNAKPAATDPVGSATQQQPKLYRHCHYRGANPTASLPLSELLAILDAFTNNASDQLQYHHVRNCTEDEDPAFLQRLSETLRSAKHRRLHLGNHHRAVRNNGQTTRNRAGRSAGAGSADAPSLSLSAAGTATPPQQPPPMNRMLRGFHGDLLEITEREAQLVAGTLLGMPRVIDEFVAFRCYDPALLYHRLYSSSTAIDRADTRGTPREARGEAPWLKDNSVLSDGVSPISRQTTQAGSSGPTHQSVETPAAIPPLTTLTPSLRPLPFFTRFFLAPELCHDGCIALIVVDVVRVLVIVEKEVVTTDNPDWASPLIARGGRVVVHGQGYNAQAYTRDEYNYVPLNPTRRRRNSDSGG</sequence>
<dbReference type="AlphaFoldDB" id="A0A3Q8IK34"/>
<dbReference type="InterPro" id="IPR001810">
    <property type="entry name" value="F-box_dom"/>
</dbReference>
<dbReference type="PROSITE" id="PS50181">
    <property type="entry name" value="FBOX"/>
    <property type="match status" value="1"/>
</dbReference>
<evidence type="ECO:0000259" key="2">
    <source>
        <dbReference type="PROSITE" id="PS50181"/>
    </source>
</evidence>
<feature type="compositionally biased region" description="Low complexity" evidence="1">
    <location>
        <begin position="557"/>
        <end position="576"/>
    </location>
</feature>
<organism evidence="3 4">
    <name type="scientific">Leishmania donovani</name>
    <dbReference type="NCBI Taxonomy" id="5661"/>
    <lineage>
        <taxon>Eukaryota</taxon>
        <taxon>Discoba</taxon>
        <taxon>Euglenozoa</taxon>
        <taxon>Kinetoplastea</taxon>
        <taxon>Metakinetoplastina</taxon>
        <taxon>Trypanosomatida</taxon>
        <taxon>Trypanosomatidae</taxon>
        <taxon>Leishmaniinae</taxon>
        <taxon>Leishmania</taxon>
    </lineage>
</organism>
<feature type="region of interest" description="Disordered" evidence="1">
    <location>
        <begin position="433"/>
        <end position="466"/>
    </location>
</feature>
<dbReference type="VEuPathDB" id="TriTrypDB:LdCL_330019000"/>
<dbReference type="Proteomes" id="UP000274082">
    <property type="component" value="Chromosome 33"/>
</dbReference>
<feature type="region of interest" description="Disordered" evidence="1">
    <location>
        <begin position="538"/>
        <end position="589"/>
    </location>
</feature>
<feature type="compositionally biased region" description="Polar residues" evidence="1">
    <location>
        <begin position="30"/>
        <end position="44"/>
    </location>
</feature>
<proteinExistence type="predicted"/>